<gene>
    <name evidence="3" type="primary">cmoB</name>
    <name evidence="3" type="ORF">EW093_04690</name>
</gene>
<reference evidence="3 4" key="1">
    <citation type="submission" date="2019-02" db="EMBL/GenBank/DDBJ databases">
        <authorList>
            <person name="Fomenkov A."/>
            <person name="Dubinina G."/>
            <person name="Grabovich M."/>
            <person name="Vincze T."/>
            <person name="Roberts R.J."/>
        </authorList>
    </citation>
    <scope>NUCLEOTIDE SEQUENCE [LARGE SCALE GENOMIC DNA]</scope>
    <source>
        <strain evidence="3 4">P</strain>
    </source>
</reference>
<dbReference type="NCBIfam" id="TIGR00452">
    <property type="entry name" value="tRNA 5-methoxyuridine(34)/uridine 5-oxyacetic acid(34) synthase CmoB"/>
    <property type="match status" value="1"/>
</dbReference>
<dbReference type="NCBIfam" id="NF011650">
    <property type="entry name" value="PRK15068.1"/>
    <property type="match status" value="1"/>
</dbReference>
<dbReference type="Gene3D" id="3.40.50.150">
    <property type="entry name" value="Vaccinia Virus protein VP39"/>
    <property type="match status" value="1"/>
</dbReference>
<reference evidence="3 4" key="2">
    <citation type="submission" date="2019-09" db="EMBL/GenBank/DDBJ databases">
        <title>Complete Genome Sequence and Methylome Analysis of free living Spirochaetas.</title>
        <authorList>
            <person name="Leshcheva N."/>
            <person name="Mikheeva N."/>
        </authorList>
    </citation>
    <scope>NUCLEOTIDE SEQUENCE [LARGE SCALE GENOMIC DNA]</scope>
    <source>
        <strain evidence="3 4">P</strain>
    </source>
</reference>
<dbReference type="GO" id="GO:0002098">
    <property type="term" value="P:tRNA wobble uridine modification"/>
    <property type="evidence" value="ECO:0007669"/>
    <property type="project" value="InterPro"/>
</dbReference>
<dbReference type="Proteomes" id="UP000323824">
    <property type="component" value="Chromosome"/>
</dbReference>
<evidence type="ECO:0000256" key="1">
    <source>
        <dbReference type="ARBA" id="ARBA00022679"/>
    </source>
</evidence>
<proteinExistence type="predicted"/>
<keyword evidence="4" id="KW-1185">Reference proteome</keyword>
<dbReference type="Pfam" id="PF08003">
    <property type="entry name" value="Methyltransf_9"/>
    <property type="match status" value="1"/>
</dbReference>
<dbReference type="AlphaFoldDB" id="A0A5C1Q9A1"/>
<accession>A0A5C1Q9A1</accession>
<keyword evidence="2" id="KW-0819">tRNA processing</keyword>
<keyword evidence="1" id="KW-0808">Transferase</keyword>
<dbReference type="EMBL" id="CP035807">
    <property type="protein sequence ID" value="QEN04027.1"/>
    <property type="molecule type" value="Genomic_DNA"/>
</dbReference>
<dbReference type="SUPFAM" id="SSF53335">
    <property type="entry name" value="S-adenosyl-L-methionine-dependent methyltransferases"/>
    <property type="match status" value="1"/>
</dbReference>
<dbReference type="OrthoDB" id="9765084at2"/>
<organism evidence="3 4">
    <name type="scientific">Thiospirochaeta perfilievii</name>
    <dbReference type="NCBI Taxonomy" id="252967"/>
    <lineage>
        <taxon>Bacteria</taxon>
        <taxon>Pseudomonadati</taxon>
        <taxon>Spirochaetota</taxon>
        <taxon>Spirochaetia</taxon>
        <taxon>Spirochaetales</taxon>
        <taxon>Spirochaetaceae</taxon>
        <taxon>Thiospirochaeta</taxon>
    </lineage>
</organism>
<protein>
    <submittedName>
        <fullName evidence="3">tRNA 5-methoxyuridine(34)/uridine 5-oxyacetic acid(34) synthase CmoB</fullName>
    </submittedName>
</protein>
<dbReference type="GO" id="GO:0016765">
    <property type="term" value="F:transferase activity, transferring alkyl or aryl (other than methyl) groups"/>
    <property type="evidence" value="ECO:0007669"/>
    <property type="project" value="InterPro"/>
</dbReference>
<evidence type="ECO:0000256" key="2">
    <source>
        <dbReference type="ARBA" id="ARBA00022694"/>
    </source>
</evidence>
<dbReference type="InterPro" id="IPR027555">
    <property type="entry name" value="Mo5U34_MeTrfas-like"/>
</dbReference>
<sequence length="337" mass="39561">MTSKDYINNNYLEKYRGKKLPLIDEILKERAVQSRLLDIEANRHHWDNINNLPDLKTDFLDLTGESVSIGLESELDDEGKKALDKTLIDLKPWRKGPWNYFGVDIDTEWRSNMKWDRVLEAVKPNFKGKRILDIGCNNLYYMYKMLQGDPELILGFDPIPRYYFNHLLNRRFVQDPRVEFELFGVDQAGMFKDFFDYTFFMGILYHRRDPLGSLKSVYDSLKKGGTIVMECSGIAGDEPVALLPEGRYCKAPGYWFLPTWKTIENMLHRTGFTQIKTFYKEPLTMEEQRKTPWIDTNSLEDFLDPNDLTKTVEGYPAPVRIYTTAVKPLKRNKKIYD</sequence>
<dbReference type="RefSeq" id="WP_149567284.1">
    <property type="nucleotide sequence ID" value="NZ_CP035807.1"/>
</dbReference>
<evidence type="ECO:0000313" key="3">
    <source>
        <dbReference type="EMBL" id="QEN04027.1"/>
    </source>
</evidence>
<dbReference type="InterPro" id="IPR029063">
    <property type="entry name" value="SAM-dependent_MTases_sf"/>
</dbReference>
<dbReference type="InterPro" id="IPR010017">
    <property type="entry name" value="CmoB"/>
</dbReference>
<evidence type="ECO:0000313" key="4">
    <source>
        <dbReference type="Proteomes" id="UP000323824"/>
    </source>
</evidence>
<name>A0A5C1Q9A1_9SPIO</name>
<dbReference type="KEGG" id="sper:EW093_04690"/>